<accession>X1C8Q8</accession>
<evidence type="ECO:0008006" key="2">
    <source>
        <dbReference type="Google" id="ProtNLM"/>
    </source>
</evidence>
<evidence type="ECO:0000313" key="1">
    <source>
        <dbReference type="EMBL" id="GAG92793.1"/>
    </source>
</evidence>
<comment type="caution">
    <text evidence="1">The sequence shown here is derived from an EMBL/GenBank/DDBJ whole genome shotgun (WGS) entry which is preliminary data.</text>
</comment>
<dbReference type="AlphaFoldDB" id="X1C8Q8"/>
<reference evidence="1" key="1">
    <citation type="journal article" date="2014" name="Front. Microbiol.">
        <title>High frequency of phylogenetically diverse reductive dehalogenase-homologous genes in deep subseafloor sedimentary metagenomes.</title>
        <authorList>
            <person name="Kawai M."/>
            <person name="Futagami T."/>
            <person name="Toyoda A."/>
            <person name="Takaki Y."/>
            <person name="Nishi S."/>
            <person name="Hori S."/>
            <person name="Arai W."/>
            <person name="Tsubouchi T."/>
            <person name="Morono Y."/>
            <person name="Uchiyama I."/>
            <person name="Ito T."/>
            <person name="Fujiyama A."/>
            <person name="Inagaki F."/>
            <person name="Takami H."/>
        </authorList>
    </citation>
    <scope>NUCLEOTIDE SEQUENCE</scope>
    <source>
        <strain evidence="1">Expedition CK06-06</strain>
    </source>
</reference>
<dbReference type="InterPro" id="IPR029063">
    <property type="entry name" value="SAM-dependent_MTases_sf"/>
</dbReference>
<gene>
    <name evidence="1" type="ORF">S01H4_46655</name>
</gene>
<name>X1C8Q8_9ZZZZ</name>
<feature type="non-terminal residue" evidence="1">
    <location>
        <position position="1"/>
    </location>
</feature>
<protein>
    <recommendedName>
        <fullName evidence="2">Methyltransferase type 11 domain-containing protein</fullName>
    </recommendedName>
</protein>
<proteinExistence type="predicted"/>
<dbReference type="EMBL" id="BART01026099">
    <property type="protein sequence ID" value="GAG92793.1"/>
    <property type="molecule type" value="Genomic_DNA"/>
</dbReference>
<organism evidence="1">
    <name type="scientific">marine sediment metagenome</name>
    <dbReference type="NCBI Taxonomy" id="412755"/>
    <lineage>
        <taxon>unclassified sequences</taxon>
        <taxon>metagenomes</taxon>
        <taxon>ecological metagenomes</taxon>
    </lineage>
</organism>
<dbReference type="SUPFAM" id="SSF53335">
    <property type="entry name" value="S-adenosyl-L-methionine-dependent methyltransferases"/>
    <property type="match status" value="1"/>
</dbReference>
<sequence>PKIESTEEISKEETSKKFDEQVSDTLQTVTTKLKEVVNIDLFLPDIHEWILEKLKQGPTLIIGENIGNFSGEVSKYVPSVIARETISTYVSPKIEVKDEAMLSKIDLKAFDIAKLKTQQGPFLNIIIIFSLKKLEKTAQYELLKECKRMLSREGQLILVGEFYPKSILLYPVTLTKEGVKIFKSKILKKKVTKPITNFDKMANDLELKFFDIKHDAGGRIRTYVLTKRWGALLT</sequence>